<evidence type="ECO:0000256" key="1">
    <source>
        <dbReference type="SAM" id="MobiDB-lite"/>
    </source>
</evidence>
<dbReference type="GO" id="GO:0003676">
    <property type="term" value="F:nucleic acid binding"/>
    <property type="evidence" value="ECO:0007669"/>
    <property type="project" value="InterPro"/>
</dbReference>
<evidence type="ECO:0000259" key="2">
    <source>
        <dbReference type="SMART" id="SM00507"/>
    </source>
</evidence>
<dbReference type="Pfam" id="PF01844">
    <property type="entry name" value="HNH"/>
    <property type="match status" value="1"/>
</dbReference>
<accession>A0AAE4VI09</accession>
<feature type="compositionally biased region" description="Polar residues" evidence="1">
    <location>
        <begin position="29"/>
        <end position="44"/>
    </location>
</feature>
<dbReference type="GO" id="GO:0004519">
    <property type="term" value="F:endonuclease activity"/>
    <property type="evidence" value="ECO:0007669"/>
    <property type="project" value="UniProtKB-KW"/>
</dbReference>
<protein>
    <submittedName>
        <fullName evidence="3">HNH endonuclease signature motif containing protein</fullName>
    </submittedName>
</protein>
<comment type="caution">
    <text evidence="3">The sequence shown here is derived from an EMBL/GenBank/DDBJ whole genome shotgun (WGS) entry which is preliminary data.</text>
</comment>
<dbReference type="AlphaFoldDB" id="A0AAE4VI09"/>
<keyword evidence="3" id="KW-0255">Endonuclease</keyword>
<keyword evidence="3" id="KW-0378">Hydrolase</keyword>
<sequence>MPRAPKYCGHQGCTTLVTGKSRCHDHSGWKTSPRTASAVRTSTGHWKLQRAKALQRDGHQCQIRGPRCTITATEVDHVAPVSQGGTDDLTNLASACHNCHAAKTAREAQAARG</sequence>
<dbReference type="CDD" id="cd00085">
    <property type="entry name" value="HNHc"/>
    <property type="match status" value="1"/>
</dbReference>
<dbReference type="SMART" id="SM00507">
    <property type="entry name" value="HNHc"/>
    <property type="match status" value="1"/>
</dbReference>
<dbReference type="RefSeq" id="WP_072278990.1">
    <property type="nucleotide sequence ID" value="NZ_JACKTK010000066.1"/>
</dbReference>
<dbReference type="PANTHER" id="PTHR33877">
    <property type="entry name" value="SLL1193 PROTEIN"/>
    <property type="match status" value="1"/>
</dbReference>
<dbReference type="Proteomes" id="UP001186041">
    <property type="component" value="Unassembled WGS sequence"/>
</dbReference>
<evidence type="ECO:0000313" key="3">
    <source>
        <dbReference type="EMBL" id="MDV7293660.1"/>
    </source>
</evidence>
<dbReference type="GO" id="GO:0008270">
    <property type="term" value="F:zinc ion binding"/>
    <property type="evidence" value="ECO:0007669"/>
    <property type="project" value="InterPro"/>
</dbReference>
<reference evidence="3" key="1">
    <citation type="submission" date="2023-10" db="EMBL/GenBank/DDBJ databases">
        <title>Mycolicibacterium fortuitum clinical isolates causing pulmonary infections in humans.</title>
        <authorList>
            <person name="Mejia-Ponce P.M."/>
            <person name="Zenteno-Cuevas R."/>
            <person name="Licona-Cassani C."/>
        </authorList>
    </citation>
    <scope>NUCLEOTIDE SEQUENCE</scope>
    <source>
        <strain evidence="3">M8</strain>
    </source>
</reference>
<organism evidence="3 4">
    <name type="scientific">Mycolicibacterium fortuitum</name>
    <name type="common">Mycobacterium fortuitum</name>
    <dbReference type="NCBI Taxonomy" id="1766"/>
    <lineage>
        <taxon>Bacteria</taxon>
        <taxon>Bacillati</taxon>
        <taxon>Actinomycetota</taxon>
        <taxon>Actinomycetes</taxon>
        <taxon>Mycobacteriales</taxon>
        <taxon>Mycobacteriaceae</taxon>
        <taxon>Mycolicibacterium</taxon>
    </lineage>
</organism>
<feature type="domain" description="HNH nuclease" evidence="2">
    <location>
        <begin position="48"/>
        <end position="101"/>
    </location>
</feature>
<dbReference type="InterPro" id="IPR003615">
    <property type="entry name" value="HNH_nuc"/>
</dbReference>
<gene>
    <name evidence="3" type="ORF">R4485_26260</name>
</gene>
<dbReference type="Gene3D" id="1.10.30.50">
    <property type="match status" value="1"/>
</dbReference>
<proteinExistence type="predicted"/>
<name>A0AAE4VI09_MYCFO</name>
<feature type="region of interest" description="Disordered" evidence="1">
    <location>
        <begin position="24"/>
        <end position="44"/>
    </location>
</feature>
<evidence type="ECO:0000313" key="4">
    <source>
        <dbReference type="Proteomes" id="UP001186041"/>
    </source>
</evidence>
<dbReference type="InterPro" id="IPR002711">
    <property type="entry name" value="HNH"/>
</dbReference>
<keyword evidence="3" id="KW-0540">Nuclease</keyword>
<dbReference type="EMBL" id="JAWLVV010000029">
    <property type="protein sequence ID" value="MDV7293660.1"/>
    <property type="molecule type" value="Genomic_DNA"/>
</dbReference>
<dbReference type="PANTHER" id="PTHR33877:SF2">
    <property type="entry name" value="OS07G0170200 PROTEIN"/>
    <property type="match status" value="1"/>
</dbReference>
<dbReference type="InterPro" id="IPR052892">
    <property type="entry name" value="NA-targeting_endonuclease"/>
</dbReference>